<feature type="compositionally biased region" description="Basic and acidic residues" evidence="1">
    <location>
        <begin position="15"/>
        <end position="30"/>
    </location>
</feature>
<gene>
    <name evidence="3" type="ORF">MARPO_0012s0101</name>
</gene>
<dbReference type="AlphaFoldDB" id="A0A2R6XJ60"/>
<feature type="compositionally biased region" description="Low complexity" evidence="1">
    <location>
        <begin position="1"/>
        <end position="13"/>
    </location>
</feature>
<dbReference type="PANTHER" id="PTHR46169:SF15">
    <property type="entry name" value="INNER CENTROMERE PROTEIN A-LIKE ISOFORM X1-RELATED"/>
    <property type="match status" value="1"/>
</dbReference>
<feature type="compositionally biased region" description="Low complexity" evidence="1">
    <location>
        <begin position="39"/>
        <end position="50"/>
    </location>
</feature>
<evidence type="ECO:0000259" key="2">
    <source>
        <dbReference type="Pfam" id="PF05699"/>
    </source>
</evidence>
<reference evidence="4" key="1">
    <citation type="journal article" date="2017" name="Cell">
        <title>Insights into land plant evolution garnered from the Marchantia polymorpha genome.</title>
        <authorList>
            <person name="Bowman J.L."/>
            <person name="Kohchi T."/>
            <person name="Yamato K.T."/>
            <person name="Jenkins J."/>
            <person name="Shu S."/>
            <person name="Ishizaki K."/>
            <person name="Yamaoka S."/>
            <person name="Nishihama R."/>
            <person name="Nakamura Y."/>
            <person name="Berger F."/>
            <person name="Adam C."/>
            <person name="Aki S.S."/>
            <person name="Althoff F."/>
            <person name="Araki T."/>
            <person name="Arteaga-Vazquez M.A."/>
            <person name="Balasubrmanian S."/>
            <person name="Barry K."/>
            <person name="Bauer D."/>
            <person name="Boehm C.R."/>
            <person name="Briginshaw L."/>
            <person name="Caballero-Perez J."/>
            <person name="Catarino B."/>
            <person name="Chen F."/>
            <person name="Chiyoda S."/>
            <person name="Chovatia M."/>
            <person name="Davies K.M."/>
            <person name="Delmans M."/>
            <person name="Demura T."/>
            <person name="Dierschke T."/>
            <person name="Dolan L."/>
            <person name="Dorantes-Acosta A.E."/>
            <person name="Eklund D.M."/>
            <person name="Florent S.N."/>
            <person name="Flores-Sandoval E."/>
            <person name="Fujiyama A."/>
            <person name="Fukuzawa H."/>
            <person name="Galik B."/>
            <person name="Grimanelli D."/>
            <person name="Grimwood J."/>
            <person name="Grossniklaus U."/>
            <person name="Hamada T."/>
            <person name="Haseloff J."/>
            <person name="Hetherington A.J."/>
            <person name="Higo A."/>
            <person name="Hirakawa Y."/>
            <person name="Hundley H.N."/>
            <person name="Ikeda Y."/>
            <person name="Inoue K."/>
            <person name="Inoue S.I."/>
            <person name="Ishida S."/>
            <person name="Jia Q."/>
            <person name="Kakita M."/>
            <person name="Kanazawa T."/>
            <person name="Kawai Y."/>
            <person name="Kawashima T."/>
            <person name="Kennedy M."/>
            <person name="Kinose K."/>
            <person name="Kinoshita T."/>
            <person name="Kohara Y."/>
            <person name="Koide E."/>
            <person name="Komatsu K."/>
            <person name="Kopischke S."/>
            <person name="Kubo M."/>
            <person name="Kyozuka J."/>
            <person name="Lagercrantz U."/>
            <person name="Lin S.S."/>
            <person name="Lindquist E."/>
            <person name="Lipzen A.M."/>
            <person name="Lu C.W."/>
            <person name="De Luna E."/>
            <person name="Martienssen R.A."/>
            <person name="Minamino N."/>
            <person name="Mizutani M."/>
            <person name="Mizutani M."/>
            <person name="Mochizuki N."/>
            <person name="Monte I."/>
            <person name="Mosher R."/>
            <person name="Nagasaki H."/>
            <person name="Nakagami H."/>
            <person name="Naramoto S."/>
            <person name="Nishitani K."/>
            <person name="Ohtani M."/>
            <person name="Okamoto T."/>
            <person name="Okumura M."/>
            <person name="Phillips J."/>
            <person name="Pollak B."/>
            <person name="Reinders A."/>
            <person name="Rovekamp M."/>
            <person name="Sano R."/>
            <person name="Sawa S."/>
            <person name="Schmid M.W."/>
            <person name="Shirakawa M."/>
            <person name="Solano R."/>
            <person name="Spunde A."/>
            <person name="Suetsugu N."/>
            <person name="Sugano S."/>
            <person name="Sugiyama A."/>
            <person name="Sun R."/>
            <person name="Suzuki Y."/>
            <person name="Takenaka M."/>
            <person name="Takezawa D."/>
            <person name="Tomogane H."/>
            <person name="Tsuzuki M."/>
            <person name="Ueda T."/>
            <person name="Umeda M."/>
            <person name="Ward J.M."/>
            <person name="Watanabe Y."/>
            <person name="Yazaki K."/>
            <person name="Yokoyama R."/>
            <person name="Yoshitake Y."/>
            <person name="Yotsui I."/>
            <person name="Zachgo S."/>
            <person name="Schmutz J."/>
        </authorList>
    </citation>
    <scope>NUCLEOTIDE SEQUENCE [LARGE SCALE GENOMIC DNA]</scope>
    <source>
        <strain evidence="4">Tak-1</strain>
    </source>
</reference>
<dbReference type="OMA" id="VESRWNS"/>
<evidence type="ECO:0000313" key="4">
    <source>
        <dbReference type="Proteomes" id="UP000244005"/>
    </source>
</evidence>
<keyword evidence="4" id="KW-1185">Reference proteome</keyword>
<dbReference type="PANTHER" id="PTHR46169">
    <property type="entry name" value="DNA REPLICATION-RELATED ELEMENT FACTOR, ISOFORM A"/>
    <property type="match status" value="1"/>
</dbReference>
<dbReference type="InterPro" id="IPR012337">
    <property type="entry name" value="RNaseH-like_sf"/>
</dbReference>
<dbReference type="OrthoDB" id="1745426at2759"/>
<name>A0A2R6XJ60_MARPO</name>
<proteinExistence type="predicted"/>
<dbReference type="GO" id="GO:0006357">
    <property type="term" value="P:regulation of transcription by RNA polymerase II"/>
    <property type="evidence" value="ECO:0000318"/>
    <property type="project" value="GO_Central"/>
</dbReference>
<dbReference type="SUPFAM" id="SSF53098">
    <property type="entry name" value="Ribonuclease H-like"/>
    <property type="match status" value="1"/>
</dbReference>
<dbReference type="Pfam" id="PF05699">
    <property type="entry name" value="Dimer_Tnp_hAT"/>
    <property type="match status" value="1"/>
</dbReference>
<dbReference type="EMBL" id="KZ772684">
    <property type="protein sequence ID" value="PTQ46154.1"/>
    <property type="molecule type" value="Genomic_DNA"/>
</dbReference>
<organism evidence="3 4">
    <name type="scientific">Marchantia polymorpha</name>
    <name type="common">Common liverwort</name>
    <name type="synonym">Marchantia aquatica</name>
    <dbReference type="NCBI Taxonomy" id="3197"/>
    <lineage>
        <taxon>Eukaryota</taxon>
        <taxon>Viridiplantae</taxon>
        <taxon>Streptophyta</taxon>
        <taxon>Embryophyta</taxon>
        <taxon>Marchantiophyta</taxon>
        <taxon>Marchantiopsida</taxon>
        <taxon>Marchantiidae</taxon>
        <taxon>Marchantiales</taxon>
        <taxon>Marchantiaceae</taxon>
        <taxon>Marchantia</taxon>
    </lineage>
</organism>
<dbReference type="SUPFAM" id="SSF140996">
    <property type="entry name" value="Hermes dimerisation domain"/>
    <property type="match status" value="1"/>
</dbReference>
<evidence type="ECO:0000313" key="3">
    <source>
        <dbReference type="EMBL" id="PTQ46154.1"/>
    </source>
</evidence>
<accession>A0A2R6XJ60</accession>
<evidence type="ECO:0000256" key="1">
    <source>
        <dbReference type="SAM" id="MobiDB-lite"/>
    </source>
</evidence>
<feature type="region of interest" description="Disordered" evidence="1">
    <location>
        <begin position="1"/>
        <end position="51"/>
    </location>
</feature>
<dbReference type="Proteomes" id="UP000244005">
    <property type="component" value="Unassembled WGS sequence"/>
</dbReference>
<dbReference type="InterPro" id="IPR052717">
    <property type="entry name" value="Vacuolar_transposase_reg"/>
</dbReference>
<dbReference type="GO" id="GO:0005634">
    <property type="term" value="C:nucleus"/>
    <property type="evidence" value="ECO:0000318"/>
    <property type="project" value="GO_Central"/>
</dbReference>
<feature type="domain" description="HAT C-terminal dimerisation" evidence="2">
    <location>
        <begin position="538"/>
        <end position="595"/>
    </location>
</feature>
<dbReference type="InterPro" id="IPR008906">
    <property type="entry name" value="HATC_C_dom"/>
</dbReference>
<dbReference type="GO" id="GO:0046983">
    <property type="term" value="F:protein dimerization activity"/>
    <property type="evidence" value="ECO:0007669"/>
    <property type="project" value="InterPro"/>
</dbReference>
<protein>
    <recommendedName>
        <fullName evidence="2">HAT C-terminal dimerisation domain-containing protein</fullName>
    </recommendedName>
</protein>
<sequence>MSSVMFESYSSSSDTEDKVIKIGDESHDEPTSEQFFRPSGRASGSTSATGRHSKKLKKTSWVFDHFYEDDDITVRVTCAVEGCGRSFSKGTSTTTLASDLTSKHRLTKGDAVPGQVDQLTFSKNGGRLIAHNRLDDDKRTPLFSKLVNWIVDKQQPIAVVENNFFKEFMHELNPFFNVPSRRTIERGVDDAYEEAKAKIALVLESILVDVALTCDGWYSRIMRGYFDVTLHWVDENWNLRSTVIEFVYFPPPHNQWTTSELLLSILKDLNLATRVRAVTTDSGGEMPPAMRHVAAKLNEEFDAKLESDWHVRCVCHIINRAVEDCGTIVKPVVEKIRSLLKMIRVSAVLRVTFREIQVLLGRRNIVDVPGLDVESRWNSMFEMVDNCFLVKYVFESMCNKEEFTASLGGLQLSQTDWREIKAVVDFFRPASELTTTASGSSYVILYIQPLIYDTLESGFTVPTAKQAAEAMLSKLEKFKENMNSPLCLLASCLDSSVPVPDEDIQELKFRICQILIVRYGYQQQQNVEIPQRLGLLAAANKRFPLLSRLARVKFIVMGSSVPSESAFSDSGSFVTSQRSSLSDENISKMMKLRSWNLLLKVLNK</sequence>